<dbReference type="Proteomes" id="UP000183114">
    <property type="component" value="Unassembled WGS sequence"/>
</dbReference>
<feature type="chain" id="PRO_5010303737" description="Halovibrin HvnA" evidence="1">
    <location>
        <begin position="18"/>
        <end position="548"/>
    </location>
</feature>
<feature type="signal peptide" evidence="1">
    <location>
        <begin position="1"/>
        <end position="17"/>
    </location>
</feature>
<gene>
    <name evidence="2" type="ORF">SAMN04490185_2689</name>
</gene>
<evidence type="ECO:0008006" key="4">
    <source>
        <dbReference type="Google" id="ProtNLM"/>
    </source>
</evidence>
<evidence type="ECO:0000313" key="2">
    <source>
        <dbReference type="EMBL" id="SED06593.1"/>
    </source>
</evidence>
<protein>
    <recommendedName>
        <fullName evidence="4">Halovibrin HvnA</fullName>
    </recommendedName>
</protein>
<dbReference type="EMBL" id="FNTF01000002">
    <property type="protein sequence ID" value="SED06593.1"/>
    <property type="molecule type" value="Genomic_DNA"/>
</dbReference>
<proteinExistence type="predicted"/>
<dbReference type="RefSeq" id="WP_074874591.1">
    <property type="nucleotide sequence ID" value="NZ_FNTF01000002.1"/>
</dbReference>
<keyword evidence="1" id="KW-0732">Signal</keyword>
<sequence>MRTLIILIFCCVTHVQAMSGQALITDLNAKYNSNVVQCSNATPAYHCSGVLLRAVDYSTFFKFWDYGSKATTLGSVAFTYIRSDIGSTSLNGGRKSGFILKDQTSALAVGKALNLRCIFPFPTESLDVRADHGCGFAPKVEQASADLANCAKLAVPATTAAAWLKNFKEHSSLPKNQCSLSTVVAAQFKASLEAHKLVDAAWTAKPTEVLVQTWDESKPENLPVEAVFYDASTPAKLADAQKFQREYYLETSLYVPIVKMDIAAADKNIFSFDAKDQRFGQLVAERLNVRYNNLSNNCSGKAAYYCSGVIVRTTGAKPSYHSWNPSPTAINKAGVPFSYLRRDLGITNLAWGDLHGFIFKDFATAERLGTYPISVLCSFPTDAASWYRAGVGGCGAHSSYPTKSRSCPDEGVTTLEQWKVHYRSVAGGGYFSNRNKNQCGFTSSVEQFAISLQARGQFEPPAEERQYHNEIILSLWPQDIPKKLPLYAFFYLQHQGGGAGVTGAKYMQQDYFNMTGDLLPVIRVDLSAGATSAFSYHEGDQVVELFGG</sequence>
<evidence type="ECO:0000313" key="3">
    <source>
        <dbReference type="Proteomes" id="UP000183114"/>
    </source>
</evidence>
<name>A0A1H4XLT7_9PSED</name>
<evidence type="ECO:0000256" key="1">
    <source>
        <dbReference type="SAM" id="SignalP"/>
    </source>
</evidence>
<reference evidence="2 3" key="1">
    <citation type="submission" date="2016-10" db="EMBL/GenBank/DDBJ databases">
        <authorList>
            <person name="de Groot N.N."/>
        </authorList>
    </citation>
    <scope>NUCLEOTIDE SEQUENCE [LARGE SCALE GENOMIC DNA]</scope>
    <source>
        <strain evidence="2 3">BS3655</strain>
    </source>
</reference>
<dbReference type="AlphaFoldDB" id="A0A1H4XLT7"/>
<organism evidence="2 3">
    <name type="scientific">Pseudomonas frederiksbergensis</name>
    <dbReference type="NCBI Taxonomy" id="104087"/>
    <lineage>
        <taxon>Bacteria</taxon>
        <taxon>Pseudomonadati</taxon>
        <taxon>Pseudomonadota</taxon>
        <taxon>Gammaproteobacteria</taxon>
        <taxon>Pseudomonadales</taxon>
        <taxon>Pseudomonadaceae</taxon>
        <taxon>Pseudomonas</taxon>
    </lineage>
</organism>
<accession>A0A1H4XLT7</accession>